<accession>A0ABD3TIR3</accession>
<gene>
    <name evidence="2" type="ORF">ACJMK2_022333</name>
</gene>
<comment type="caution">
    <text evidence="2">The sequence shown here is derived from an EMBL/GenBank/DDBJ whole genome shotgun (WGS) entry which is preliminary data.</text>
</comment>
<evidence type="ECO:0000313" key="3">
    <source>
        <dbReference type="Proteomes" id="UP001634394"/>
    </source>
</evidence>
<feature type="compositionally biased region" description="Basic residues" evidence="1">
    <location>
        <begin position="79"/>
        <end position="90"/>
    </location>
</feature>
<feature type="compositionally biased region" description="Basic residues" evidence="1">
    <location>
        <begin position="53"/>
        <end position="64"/>
    </location>
</feature>
<name>A0ABD3TIR3_SINWO</name>
<dbReference type="AlphaFoldDB" id="A0ABD3TIR3"/>
<evidence type="ECO:0000313" key="2">
    <source>
        <dbReference type="EMBL" id="KAL3836927.1"/>
    </source>
</evidence>
<reference evidence="2 3" key="1">
    <citation type="submission" date="2024-11" db="EMBL/GenBank/DDBJ databases">
        <title>Chromosome-level genome assembly of the freshwater bivalve Anodonta woodiana.</title>
        <authorList>
            <person name="Chen X."/>
        </authorList>
    </citation>
    <scope>NUCLEOTIDE SEQUENCE [LARGE SCALE GENOMIC DNA]</scope>
    <source>
        <strain evidence="2">MN2024</strain>
        <tissue evidence="2">Gills</tissue>
    </source>
</reference>
<evidence type="ECO:0000256" key="1">
    <source>
        <dbReference type="SAM" id="MobiDB-lite"/>
    </source>
</evidence>
<dbReference type="EMBL" id="JBJQND010000018">
    <property type="protein sequence ID" value="KAL3836927.1"/>
    <property type="molecule type" value="Genomic_DNA"/>
</dbReference>
<sequence length="90" mass="10384">MDTLAADFFPEPALKALMGLGLQGDSNWSLRAAGRRTTLLLVWDKEKEEKGNLKFRRGRGRRQSRRENQPTESTPPHPHNLKKRSQWNAM</sequence>
<dbReference type="Proteomes" id="UP001634394">
    <property type="component" value="Unassembled WGS sequence"/>
</dbReference>
<protein>
    <submittedName>
        <fullName evidence="2">Uncharacterized protein</fullName>
    </submittedName>
</protein>
<organism evidence="2 3">
    <name type="scientific">Sinanodonta woodiana</name>
    <name type="common">Chinese pond mussel</name>
    <name type="synonym">Anodonta woodiana</name>
    <dbReference type="NCBI Taxonomy" id="1069815"/>
    <lineage>
        <taxon>Eukaryota</taxon>
        <taxon>Metazoa</taxon>
        <taxon>Spiralia</taxon>
        <taxon>Lophotrochozoa</taxon>
        <taxon>Mollusca</taxon>
        <taxon>Bivalvia</taxon>
        <taxon>Autobranchia</taxon>
        <taxon>Heteroconchia</taxon>
        <taxon>Palaeoheterodonta</taxon>
        <taxon>Unionida</taxon>
        <taxon>Unionoidea</taxon>
        <taxon>Unionidae</taxon>
        <taxon>Unioninae</taxon>
        <taxon>Sinanodonta</taxon>
    </lineage>
</organism>
<keyword evidence="3" id="KW-1185">Reference proteome</keyword>
<feature type="region of interest" description="Disordered" evidence="1">
    <location>
        <begin position="51"/>
        <end position="90"/>
    </location>
</feature>
<proteinExistence type="predicted"/>